<dbReference type="AlphaFoldDB" id="A0A086A9W2"/>
<dbReference type="SUPFAM" id="SSF48452">
    <property type="entry name" value="TPR-like"/>
    <property type="match status" value="2"/>
</dbReference>
<dbReference type="RefSeq" id="WP_034710117.1">
    <property type="nucleotide sequence ID" value="NZ_JPRH01000002.1"/>
</dbReference>
<feature type="transmembrane region" description="Helical" evidence="2">
    <location>
        <begin position="336"/>
        <end position="357"/>
    </location>
</feature>
<evidence type="ECO:0000256" key="3">
    <source>
        <dbReference type="SAM" id="SignalP"/>
    </source>
</evidence>
<dbReference type="PROSITE" id="PS50005">
    <property type="entry name" value="TPR"/>
    <property type="match status" value="1"/>
</dbReference>
<evidence type="ECO:0000256" key="1">
    <source>
        <dbReference type="PROSITE-ProRule" id="PRU00339"/>
    </source>
</evidence>
<comment type="caution">
    <text evidence="4">The sequence shown here is derived from an EMBL/GenBank/DDBJ whole genome shotgun (WGS) entry which is preliminary data.</text>
</comment>
<evidence type="ECO:0000313" key="5">
    <source>
        <dbReference type="Proteomes" id="UP000028705"/>
    </source>
</evidence>
<dbReference type="Gene3D" id="1.25.40.10">
    <property type="entry name" value="Tetratricopeptide repeat domain"/>
    <property type="match status" value="2"/>
</dbReference>
<dbReference type="STRING" id="445961.IW15_06700"/>
<dbReference type="InterPro" id="IPR019734">
    <property type="entry name" value="TPR_rpt"/>
</dbReference>
<keyword evidence="1" id="KW-0802">TPR repeat</keyword>
<keyword evidence="2" id="KW-0812">Transmembrane</keyword>
<organism evidence="4 5">
    <name type="scientific">Chryseobacterium soli</name>
    <dbReference type="NCBI Taxonomy" id="445961"/>
    <lineage>
        <taxon>Bacteria</taxon>
        <taxon>Pseudomonadati</taxon>
        <taxon>Bacteroidota</taxon>
        <taxon>Flavobacteriia</taxon>
        <taxon>Flavobacteriales</taxon>
        <taxon>Weeksellaceae</taxon>
        <taxon>Chryseobacterium group</taxon>
        <taxon>Chryseobacterium</taxon>
    </lineage>
</organism>
<gene>
    <name evidence="4" type="ORF">IW15_06700</name>
</gene>
<dbReference type="SMART" id="SM00028">
    <property type="entry name" value="TPR"/>
    <property type="match status" value="4"/>
</dbReference>
<dbReference type="Pfam" id="PF13181">
    <property type="entry name" value="TPR_8"/>
    <property type="match status" value="1"/>
</dbReference>
<dbReference type="OrthoDB" id="1253697at2"/>
<dbReference type="EMBL" id="JPRH01000002">
    <property type="protein sequence ID" value="KFF13476.1"/>
    <property type="molecule type" value="Genomic_DNA"/>
</dbReference>
<keyword evidence="3" id="KW-0732">Signal</keyword>
<keyword evidence="2" id="KW-1133">Transmembrane helix</keyword>
<reference evidence="4 5" key="1">
    <citation type="submission" date="2014-07" db="EMBL/GenBank/DDBJ databases">
        <title>Genome of Chryseobacterium soli DSM 19298.</title>
        <authorList>
            <person name="Stropko S.J."/>
            <person name="Pipes S.E."/>
            <person name="Newman J."/>
        </authorList>
    </citation>
    <scope>NUCLEOTIDE SEQUENCE [LARGE SCALE GENOMIC DNA]</scope>
    <source>
        <strain evidence="4 5">DSM 19298</strain>
    </source>
</reference>
<accession>A0A086A9W2</accession>
<dbReference type="eggNOG" id="COG0457">
    <property type="taxonomic scope" value="Bacteria"/>
</dbReference>
<proteinExistence type="predicted"/>
<keyword evidence="5" id="KW-1185">Reference proteome</keyword>
<feature type="chain" id="PRO_5001802310" evidence="3">
    <location>
        <begin position="23"/>
        <end position="376"/>
    </location>
</feature>
<feature type="signal peptide" evidence="3">
    <location>
        <begin position="1"/>
        <end position="22"/>
    </location>
</feature>
<dbReference type="Proteomes" id="UP000028705">
    <property type="component" value="Unassembled WGS sequence"/>
</dbReference>
<protein>
    <submittedName>
        <fullName evidence="4">Uncharacterized protein</fullName>
    </submittedName>
</protein>
<sequence>MKLALKIATVLFLMVLSPLSGQKISDDSLMQKARIEIYDNPDNAINICKTLFKKEKNINNQISILLLISTANIAKRDFDQSLQYIVKAKELALQTNDLKTQIKVLISAAVQYQQMELYSKSLETLNEVETYIAKLPDEAPEKHTESGRSYAIRGMIYKSQSNPEIALEKLLISIRHFEKVTAREGTYANISVVFYNIGYCYLKLNQLEKAHQAFLQSMDFAKKNKAKSLEAFALKGLAEVYKQKRENETALKLLVQAEELCKNTGDLTLNEGIYKEMAENYLALGQPAFYQKYNKKYFEMRFQRAQNELKSINHAINNHNRETLMKSRELTSHYRFLTAIIVGLSLLIIGVLLFFIVKVRKKNIKFQKHIQQIIRS</sequence>
<keyword evidence="2" id="KW-0472">Membrane</keyword>
<dbReference type="InterPro" id="IPR011990">
    <property type="entry name" value="TPR-like_helical_dom_sf"/>
</dbReference>
<feature type="repeat" description="TPR" evidence="1">
    <location>
        <begin position="191"/>
        <end position="224"/>
    </location>
</feature>
<evidence type="ECO:0000313" key="4">
    <source>
        <dbReference type="EMBL" id="KFF13476.1"/>
    </source>
</evidence>
<evidence type="ECO:0000256" key="2">
    <source>
        <dbReference type="SAM" id="Phobius"/>
    </source>
</evidence>
<name>A0A086A9W2_9FLAO</name>